<dbReference type="InterPro" id="IPR019999">
    <property type="entry name" value="Anth_synth_I-like"/>
</dbReference>
<dbReference type="InterPro" id="IPR017926">
    <property type="entry name" value="GATASE"/>
</dbReference>
<dbReference type="Pfam" id="PF04715">
    <property type="entry name" value="Anth_synt_I_N"/>
    <property type="match status" value="1"/>
</dbReference>
<dbReference type="InterPro" id="IPR006805">
    <property type="entry name" value="Anth_synth_I_N"/>
</dbReference>
<evidence type="ECO:0000256" key="3">
    <source>
        <dbReference type="ARBA" id="ARBA00022679"/>
    </source>
</evidence>
<comment type="similarity">
    <text evidence="1">In the C-terminal section; belongs to the anthranilate synthase component I family.</text>
</comment>
<dbReference type="Pfam" id="PF00117">
    <property type="entry name" value="GATase"/>
    <property type="match status" value="1"/>
</dbReference>
<dbReference type="PANTHER" id="PTHR11236:SF18">
    <property type="entry name" value="AMINODEOXYCHORISMATE SYNTHASE"/>
    <property type="match status" value="1"/>
</dbReference>
<dbReference type="EMBL" id="CP064954">
    <property type="protein sequence ID" value="QPK79880.1"/>
    <property type="molecule type" value="Genomic_DNA"/>
</dbReference>
<feature type="domain" description="Anthranilate synthase component I N-terminal" evidence="7">
    <location>
        <begin position="210"/>
        <end position="321"/>
    </location>
</feature>
<evidence type="ECO:0000256" key="2">
    <source>
        <dbReference type="ARBA" id="ARBA00013139"/>
    </source>
</evidence>
<dbReference type="AlphaFoldDB" id="A0A7T0KFL6"/>
<dbReference type="Pfam" id="PF00425">
    <property type="entry name" value="Chorismate_bind"/>
    <property type="match status" value="1"/>
</dbReference>
<evidence type="ECO:0000313" key="9">
    <source>
        <dbReference type="Proteomes" id="UP000594681"/>
    </source>
</evidence>
<evidence type="ECO:0000256" key="4">
    <source>
        <dbReference type="ARBA" id="ARBA00022962"/>
    </source>
</evidence>
<dbReference type="InterPro" id="IPR015890">
    <property type="entry name" value="Chorismate_C"/>
</dbReference>
<keyword evidence="9" id="KW-1185">Reference proteome</keyword>
<dbReference type="NCBIfam" id="TIGR00566">
    <property type="entry name" value="trpG_papA"/>
    <property type="match status" value="1"/>
</dbReference>
<evidence type="ECO:0000313" key="8">
    <source>
        <dbReference type="EMBL" id="QPK79880.1"/>
    </source>
</evidence>
<dbReference type="InterPro" id="IPR029062">
    <property type="entry name" value="Class_I_gatase-like"/>
</dbReference>
<keyword evidence="3" id="KW-0808">Transferase</keyword>
<dbReference type="EC" id="2.6.1.85" evidence="2"/>
<dbReference type="PRINTS" id="PR00096">
    <property type="entry name" value="GATASE"/>
</dbReference>
<dbReference type="GO" id="GO:0046820">
    <property type="term" value="F:4-amino-4-deoxychorismate synthase activity"/>
    <property type="evidence" value="ECO:0007669"/>
    <property type="project" value="UniProtKB-EC"/>
</dbReference>
<dbReference type="Gene3D" id="3.60.120.10">
    <property type="entry name" value="Anthranilate synthase"/>
    <property type="match status" value="1"/>
</dbReference>
<keyword evidence="4" id="KW-0315">Glutamine amidotransferase</keyword>
<evidence type="ECO:0000259" key="7">
    <source>
        <dbReference type="Pfam" id="PF04715"/>
    </source>
</evidence>
<reference evidence="8 9" key="1">
    <citation type="submission" date="2020-11" db="EMBL/GenBank/DDBJ databases">
        <title>Corynebacterium sp. ZJ-599.</title>
        <authorList>
            <person name="Zhou J."/>
        </authorList>
    </citation>
    <scope>NUCLEOTIDE SEQUENCE [LARGE SCALE GENOMIC DNA]</scope>
    <source>
        <strain evidence="8 9">ZJ-599</strain>
    </source>
</reference>
<dbReference type="Gene3D" id="3.40.50.880">
    <property type="match status" value="1"/>
</dbReference>
<dbReference type="GO" id="GO:0005737">
    <property type="term" value="C:cytoplasm"/>
    <property type="evidence" value="ECO:0007669"/>
    <property type="project" value="TreeGrafter"/>
</dbReference>
<dbReference type="PANTHER" id="PTHR11236">
    <property type="entry name" value="AMINOBENZOATE/ANTHRANILATE SYNTHASE"/>
    <property type="match status" value="1"/>
</dbReference>
<feature type="domain" description="Chorismate-utilising enzyme C-terminal" evidence="6">
    <location>
        <begin position="356"/>
        <end position="607"/>
    </location>
</feature>
<dbReference type="GO" id="GO:0000162">
    <property type="term" value="P:L-tryptophan biosynthetic process"/>
    <property type="evidence" value="ECO:0007669"/>
    <property type="project" value="TreeGrafter"/>
</dbReference>
<gene>
    <name evidence="8" type="ORF">G7Y31_04075</name>
</gene>
<evidence type="ECO:0000259" key="6">
    <source>
        <dbReference type="Pfam" id="PF00425"/>
    </source>
</evidence>
<dbReference type="InterPro" id="IPR005801">
    <property type="entry name" value="ADC_synthase"/>
</dbReference>
<sequence length="619" mass="67078">MRLLIVDNYDSFTYNLVDYVRRAAGTEPTVVPNDTPWAQLDLESFDAVIISPGPGRPEVPADVGISARVVEEFPGPILGVCLGFQLLVHAAGGTVTRAQRPAHGEIAHLDHSGEELFAGIAQGTEVVRYHSLVATDIPPSLQVTARCTDPHSGQSIAMGLSDGQRLFGVQFHPESLLSQDGQLLFDNFLDAVRRFYARRYFCVRTRPGADPAAVARGLERRGGNVFWLDSGQWSILGDDTAPGARHLVCQQEDPFALLAAEVAQHGLPTRVGSPIPGLDFALGWVGYLGYEAGSELMRGPEPDAQFIFATRAVVIDHAAGCTYLLSLAGDDAWELADAPVTPTQPWHSELRWVHDEPAYLDRIHRAQELMVAGESYEVCLTNRIELDRVPDPLGTFGDLRAANPSGRTGYLGFADVQLLSTTPELFVSVDQRRVVHSKPIKGTRPRGASASSDAALRAQLQGAKERSELLMVVDMVRHDLARVCTQVAVPEAFVVESFATVHQLLCHITGTLAPEYTAVDALRAAFPGGSMTGAPKRRTMEIIADLEGTWRGVYSGAFGYLSLVGTADFSMTIRSVVNTARGAYYGVGGAVLAVSDPQAEWEETVVKARPLTRYLEARP</sequence>
<evidence type="ECO:0000259" key="5">
    <source>
        <dbReference type="Pfam" id="PF00117"/>
    </source>
</evidence>
<dbReference type="SUPFAM" id="SSF56322">
    <property type="entry name" value="ADC synthase"/>
    <property type="match status" value="1"/>
</dbReference>
<dbReference type="Proteomes" id="UP000594681">
    <property type="component" value="Chromosome"/>
</dbReference>
<dbReference type="KEGG" id="cliz:G7Y31_04075"/>
<dbReference type="PROSITE" id="PS51273">
    <property type="entry name" value="GATASE_TYPE_1"/>
    <property type="match status" value="1"/>
</dbReference>
<name>A0A7T0KFL6_9CORY</name>
<feature type="domain" description="Glutamine amidotransferase" evidence="5">
    <location>
        <begin position="4"/>
        <end position="189"/>
    </location>
</feature>
<dbReference type="SUPFAM" id="SSF52317">
    <property type="entry name" value="Class I glutamine amidotransferase-like"/>
    <property type="match status" value="1"/>
</dbReference>
<dbReference type="RefSeq" id="WP_165007706.1">
    <property type="nucleotide sequence ID" value="NZ_CP064954.1"/>
</dbReference>
<dbReference type="CDD" id="cd01743">
    <property type="entry name" value="GATase1_Anthranilate_Synthase"/>
    <property type="match status" value="1"/>
</dbReference>
<dbReference type="PRINTS" id="PR00099">
    <property type="entry name" value="CPSGATASE"/>
</dbReference>
<evidence type="ECO:0000256" key="1">
    <source>
        <dbReference type="ARBA" id="ARBA00005970"/>
    </source>
</evidence>
<dbReference type="GO" id="GO:0008153">
    <property type="term" value="P:4-aminobenzoate biosynthetic process"/>
    <property type="evidence" value="ECO:0007669"/>
    <property type="project" value="TreeGrafter"/>
</dbReference>
<protein>
    <recommendedName>
        <fullName evidence="2">aminodeoxychorismate synthase</fullName>
        <ecNumber evidence="2">2.6.1.85</ecNumber>
    </recommendedName>
</protein>
<dbReference type="PRINTS" id="PR00097">
    <property type="entry name" value="ANTSNTHASEII"/>
</dbReference>
<proteinExistence type="inferred from homology"/>
<dbReference type="InterPro" id="IPR006221">
    <property type="entry name" value="TrpG/PapA_dom"/>
</dbReference>
<organism evidence="8 9">
    <name type="scientific">Corynebacterium lizhenjunii</name>
    <dbReference type="NCBI Taxonomy" id="2709394"/>
    <lineage>
        <taxon>Bacteria</taxon>
        <taxon>Bacillati</taxon>
        <taxon>Actinomycetota</taxon>
        <taxon>Actinomycetes</taxon>
        <taxon>Mycobacteriales</taxon>
        <taxon>Corynebacteriaceae</taxon>
        <taxon>Corynebacterium</taxon>
    </lineage>
</organism>
<accession>A0A7T0KFL6</accession>